<gene>
    <name evidence="1" type="ORF">PECAL_3P19510</name>
</gene>
<protein>
    <submittedName>
        <fullName evidence="1">Uncharacterized protein</fullName>
    </submittedName>
</protein>
<dbReference type="AlphaFoldDB" id="A0A8J2WXY6"/>
<organism evidence="1 2">
    <name type="scientific">Pelagomonas calceolata</name>
    <dbReference type="NCBI Taxonomy" id="35677"/>
    <lineage>
        <taxon>Eukaryota</taxon>
        <taxon>Sar</taxon>
        <taxon>Stramenopiles</taxon>
        <taxon>Ochrophyta</taxon>
        <taxon>Pelagophyceae</taxon>
        <taxon>Pelagomonadales</taxon>
        <taxon>Pelagomonadaceae</taxon>
        <taxon>Pelagomonas</taxon>
    </lineage>
</organism>
<proteinExistence type="predicted"/>
<name>A0A8J2WXY6_9STRA</name>
<evidence type="ECO:0000313" key="2">
    <source>
        <dbReference type="Proteomes" id="UP000789595"/>
    </source>
</evidence>
<comment type="caution">
    <text evidence="1">The sequence shown here is derived from an EMBL/GenBank/DDBJ whole genome shotgun (WGS) entry which is preliminary data.</text>
</comment>
<keyword evidence="2" id="KW-1185">Reference proteome</keyword>
<dbReference type="Proteomes" id="UP000789595">
    <property type="component" value="Unassembled WGS sequence"/>
</dbReference>
<dbReference type="EMBL" id="CAKKNE010000003">
    <property type="protein sequence ID" value="CAH0371979.1"/>
    <property type="molecule type" value="Genomic_DNA"/>
</dbReference>
<sequence length="164" mass="18504">GYTSYKQAPPPRYAPAVNAHGPCCCERRLRWRMNFILRRASATLRFFFSRASSWKRLCLRVRRWPDLLTSLRRRMMTESTLSPERVLILIDCRGAARGAEVRAGWKAEAVPASAPTINAATRRIVVAFFVSRCWRRAVLFAEQACVPRGCLEARCGTAIGSAVT</sequence>
<feature type="non-terminal residue" evidence="1">
    <location>
        <position position="1"/>
    </location>
</feature>
<feature type="non-terminal residue" evidence="1">
    <location>
        <position position="164"/>
    </location>
</feature>
<reference evidence="1" key="1">
    <citation type="submission" date="2021-11" db="EMBL/GenBank/DDBJ databases">
        <authorList>
            <consortium name="Genoscope - CEA"/>
            <person name="William W."/>
        </authorList>
    </citation>
    <scope>NUCLEOTIDE SEQUENCE</scope>
</reference>
<accession>A0A8J2WXY6</accession>
<evidence type="ECO:0000313" key="1">
    <source>
        <dbReference type="EMBL" id="CAH0371979.1"/>
    </source>
</evidence>